<dbReference type="Gene3D" id="3.40.50.300">
    <property type="entry name" value="P-loop containing nucleotide triphosphate hydrolases"/>
    <property type="match status" value="1"/>
</dbReference>
<accession>A0A9D1SGA6</accession>
<reference evidence="5" key="1">
    <citation type="submission" date="2020-10" db="EMBL/GenBank/DDBJ databases">
        <authorList>
            <person name="Gilroy R."/>
        </authorList>
    </citation>
    <scope>NUCLEOTIDE SEQUENCE</scope>
    <source>
        <strain evidence="5">11687</strain>
    </source>
</reference>
<dbReference type="InterPro" id="IPR003439">
    <property type="entry name" value="ABC_transporter-like_ATP-bd"/>
</dbReference>
<dbReference type="SUPFAM" id="SSF52540">
    <property type="entry name" value="P-loop containing nucleoside triphosphate hydrolases"/>
    <property type="match status" value="1"/>
</dbReference>
<evidence type="ECO:0000256" key="3">
    <source>
        <dbReference type="ARBA" id="ARBA00022840"/>
    </source>
</evidence>
<reference evidence="5" key="2">
    <citation type="journal article" date="2021" name="PeerJ">
        <title>Extensive microbial diversity within the chicken gut microbiome revealed by metagenomics and culture.</title>
        <authorList>
            <person name="Gilroy R."/>
            <person name="Ravi A."/>
            <person name="Getino M."/>
            <person name="Pursley I."/>
            <person name="Horton D.L."/>
            <person name="Alikhan N.F."/>
            <person name="Baker D."/>
            <person name="Gharbi K."/>
            <person name="Hall N."/>
            <person name="Watson M."/>
            <person name="Adriaenssens E.M."/>
            <person name="Foster-Nyarko E."/>
            <person name="Jarju S."/>
            <person name="Secka A."/>
            <person name="Antonio M."/>
            <person name="Oren A."/>
            <person name="Chaudhuri R.R."/>
            <person name="La Ragione R."/>
            <person name="Hildebrand F."/>
            <person name="Pallen M.J."/>
        </authorList>
    </citation>
    <scope>NUCLEOTIDE SEQUENCE</scope>
    <source>
        <strain evidence="5">11687</strain>
    </source>
</reference>
<dbReference type="InterPro" id="IPR051782">
    <property type="entry name" value="ABC_Transporter_VariousFunc"/>
</dbReference>
<evidence type="ECO:0000313" key="5">
    <source>
        <dbReference type="EMBL" id="HIU58940.1"/>
    </source>
</evidence>
<evidence type="ECO:0000256" key="1">
    <source>
        <dbReference type="ARBA" id="ARBA00022448"/>
    </source>
</evidence>
<dbReference type="EMBL" id="DVMZ01000066">
    <property type="protein sequence ID" value="HIU58940.1"/>
    <property type="molecule type" value="Genomic_DNA"/>
</dbReference>
<dbReference type="PANTHER" id="PTHR42939">
    <property type="entry name" value="ABC TRANSPORTER ATP-BINDING PROTEIN ALBC-RELATED"/>
    <property type="match status" value="1"/>
</dbReference>
<evidence type="ECO:0000259" key="4">
    <source>
        <dbReference type="PROSITE" id="PS50893"/>
    </source>
</evidence>
<dbReference type="AlphaFoldDB" id="A0A9D1SGA6"/>
<gene>
    <name evidence="5" type="ORF">IAC57_02450</name>
</gene>
<dbReference type="GO" id="GO:0005524">
    <property type="term" value="F:ATP binding"/>
    <property type="evidence" value="ECO:0007669"/>
    <property type="project" value="UniProtKB-KW"/>
</dbReference>
<protein>
    <submittedName>
        <fullName evidence="5">ABC transporter ATP-binding protein</fullName>
    </submittedName>
</protein>
<sequence>MGNILECAYLTKDYKGIRALDHLTFAIPDEGKIVGLLGTNGSGKTTLIKLIAGLLTPTSGTLTVAEKPIGTETKALVAYLPDTHFLNESFSVTQEVEYYKDFFADFDEARAWKMIDELGVGRNQKVRALSKGTKEKLGLILTLARNAKLYIFDEPIAGVDPAAREYILRVIEENKRQDATMIICTHLIGDIEPVLDYVLFLQAGRIVLAGGANDIRKGEGKTIDQLFREVFRW</sequence>
<dbReference type="Proteomes" id="UP000824081">
    <property type="component" value="Unassembled WGS sequence"/>
</dbReference>
<dbReference type="Pfam" id="PF00005">
    <property type="entry name" value="ABC_tran"/>
    <property type="match status" value="1"/>
</dbReference>
<keyword evidence="2" id="KW-0547">Nucleotide-binding</keyword>
<name>A0A9D1SGA6_9FIRM</name>
<dbReference type="PANTHER" id="PTHR42939:SF1">
    <property type="entry name" value="ABC TRANSPORTER ATP-BINDING PROTEIN ALBC-RELATED"/>
    <property type="match status" value="1"/>
</dbReference>
<dbReference type="SMART" id="SM00382">
    <property type="entry name" value="AAA"/>
    <property type="match status" value="1"/>
</dbReference>
<organism evidence="5 6">
    <name type="scientific">Candidatus Scatosoma pullistercoris</name>
    <dbReference type="NCBI Taxonomy" id="2840934"/>
    <lineage>
        <taxon>Bacteria</taxon>
        <taxon>Bacillati</taxon>
        <taxon>Bacillota</taxon>
        <taxon>Clostridia</taxon>
        <taxon>Candidatus Scatosoma</taxon>
    </lineage>
</organism>
<dbReference type="InterPro" id="IPR003593">
    <property type="entry name" value="AAA+_ATPase"/>
</dbReference>
<keyword evidence="3 5" id="KW-0067">ATP-binding</keyword>
<dbReference type="PROSITE" id="PS50893">
    <property type="entry name" value="ABC_TRANSPORTER_2"/>
    <property type="match status" value="1"/>
</dbReference>
<evidence type="ECO:0000256" key="2">
    <source>
        <dbReference type="ARBA" id="ARBA00022741"/>
    </source>
</evidence>
<dbReference type="GO" id="GO:0016887">
    <property type="term" value="F:ATP hydrolysis activity"/>
    <property type="evidence" value="ECO:0007669"/>
    <property type="project" value="InterPro"/>
</dbReference>
<keyword evidence="1" id="KW-0813">Transport</keyword>
<proteinExistence type="predicted"/>
<feature type="domain" description="ABC transporter" evidence="4">
    <location>
        <begin position="5"/>
        <end position="228"/>
    </location>
</feature>
<comment type="caution">
    <text evidence="5">The sequence shown here is derived from an EMBL/GenBank/DDBJ whole genome shotgun (WGS) entry which is preliminary data.</text>
</comment>
<dbReference type="InterPro" id="IPR027417">
    <property type="entry name" value="P-loop_NTPase"/>
</dbReference>
<evidence type="ECO:0000313" key="6">
    <source>
        <dbReference type="Proteomes" id="UP000824081"/>
    </source>
</evidence>
<dbReference type="CDD" id="cd03230">
    <property type="entry name" value="ABC_DR_subfamily_A"/>
    <property type="match status" value="1"/>
</dbReference>